<evidence type="ECO:0000313" key="11">
    <source>
        <dbReference type="Proteomes" id="UP000323824"/>
    </source>
</evidence>
<dbReference type="Gene3D" id="3.40.50.300">
    <property type="entry name" value="P-loop containing nucleotide triphosphate hydrolases"/>
    <property type="match status" value="1"/>
</dbReference>
<dbReference type="OrthoDB" id="367647at2"/>
<keyword evidence="3 10" id="KW-0808">Transferase</keyword>
<evidence type="ECO:0000256" key="1">
    <source>
        <dbReference type="ARBA" id="ARBA00012417"/>
    </source>
</evidence>
<dbReference type="PANTHER" id="PTHR34388:SF1">
    <property type="entry name" value="DNA POLYMERASE III SUBUNIT DELTA"/>
    <property type="match status" value="1"/>
</dbReference>
<keyword evidence="4 10" id="KW-0548">Nucleotidyltransferase</keyword>
<sequence>MIDLVYLFLGPEEGKKKAEISKIEKYVSKQLGSEPEKHQFYPFEKKVSEIISLMKNGSLFSSHKFIIINNAEEIKKKSDVDLIIEICKKPIKGNTLILKSSNSSIDKKIEKVIPKANKIIFWEMFENQKKSWISSYFNSYEQKINPNAVDHLLEMVENNTQELKIACEKISFFFDKGKIITEDDIDTFLYHSREENVFTLFEKMCFKDLLSSLEINNKLALSSDNTPIAIVSGLLWQFKRLLNLKISISRRVPMQEAMLKQGIRGKKNQQSYQAALGNYSLHELQKIILILSDHDFLLRNAKTEMQKVIIEILIYKCLVKVS</sequence>
<keyword evidence="6" id="KW-0239">DNA-directed DNA polymerase</keyword>
<evidence type="ECO:0000256" key="2">
    <source>
        <dbReference type="ARBA" id="ARBA00017703"/>
    </source>
</evidence>
<protein>
    <recommendedName>
        <fullName evidence="2">DNA polymerase III subunit delta</fullName>
        <ecNumber evidence="1">2.7.7.7</ecNumber>
    </recommendedName>
</protein>
<dbReference type="PANTHER" id="PTHR34388">
    <property type="entry name" value="DNA POLYMERASE III SUBUNIT DELTA"/>
    <property type="match status" value="1"/>
</dbReference>
<evidence type="ECO:0000256" key="6">
    <source>
        <dbReference type="ARBA" id="ARBA00022932"/>
    </source>
</evidence>
<evidence type="ECO:0000256" key="5">
    <source>
        <dbReference type="ARBA" id="ARBA00022705"/>
    </source>
</evidence>
<evidence type="ECO:0000313" key="10">
    <source>
        <dbReference type="EMBL" id="QEN04808.1"/>
    </source>
</evidence>
<dbReference type="GO" id="GO:0009360">
    <property type="term" value="C:DNA polymerase III complex"/>
    <property type="evidence" value="ECO:0007669"/>
    <property type="project" value="InterPro"/>
</dbReference>
<comment type="similarity">
    <text evidence="7">Belongs to the DNA polymerase HolA subunit family.</text>
</comment>
<dbReference type="SUPFAM" id="SSF52540">
    <property type="entry name" value="P-loop containing nucleoside triphosphate hydrolases"/>
    <property type="match status" value="1"/>
</dbReference>
<dbReference type="SUPFAM" id="SSF48019">
    <property type="entry name" value="post-AAA+ oligomerization domain-like"/>
    <property type="match status" value="1"/>
</dbReference>
<comment type="catalytic activity">
    <reaction evidence="8">
        <text>DNA(n) + a 2'-deoxyribonucleoside 5'-triphosphate = DNA(n+1) + diphosphate</text>
        <dbReference type="Rhea" id="RHEA:22508"/>
        <dbReference type="Rhea" id="RHEA-COMP:17339"/>
        <dbReference type="Rhea" id="RHEA-COMP:17340"/>
        <dbReference type="ChEBI" id="CHEBI:33019"/>
        <dbReference type="ChEBI" id="CHEBI:61560"/>
        <dbReference type="ChEBI" id="CHEBI:173112"/>
        <dbReference type="EC" id="2.7.7.7"/>
    </reaction>
</comment>
<dbReference type="AlphaFoldDB" id="A0A5C1QBP1"/>
<organism evidence="10 11">
    <name type="scientific">Thiospirochaeta perfilievii</name>
    <dbReference type="NCBI Taxonomy" id="252967"/>
    <lineage>
        <taxon>Bacteria</taxon>
        <taxon>Pseudomonadati</taxon>
        <taxon>Spirochaetota</taxon>
        <taxon>Spirochaetia</taxon>
        <taxon>Spirochaetales</taxon>
        <taxon>Spirochaetaceae</taxon>
        <taxon>Thiospirochaeta</taxon>
    </lineage>
</organism>
<evidence type="ECO:0000256" key="4">
    <source>
        <dbReference type="ARBA" id="ARBA00022695"/>
    </source>
</evidence>
<evidence type="ECO:0000256" key="7">
    <source>
        <dbReference type="ARBA" id="ARBA00034754"/>
    </source>
</evidence>
<dbReference type="Gene3D" id="1.20.272.10">
    <property type="match status" value="1"/>
</dbReference>
<dbReference type="InterPro" id="IPR005790">
    <property type="entry name" value="DNA_polIII_delta"/>
</dbReference>
<dbReference type="EMBL" id="CP035807">
    <property type="protein sequence ID" value="QEN04808.1"/>
    <property type="molecule type" value="Genomic_DNA"/>
</dbReference>
<dbReference type="Proteomes" id="UP000323824">
    <property type="component" value="Chromosome"/>
</dbReference>
<reference evidence="10 11" key="1">
    <citation type="submission" date="2019-02" db="EMBL/GenBank/DDBJ databases">
        <authorList>
            <person name="Fomenkov A."/>
            <person name="Dubinina G."/>
            <person name="Grabovich M."/>
            <person name="Vincze T."/>
            <person name="Roberts R.J."/>
        </authorList>
    </citation>
    <scope>NUCLEOTIDE SEQUENCE [LARGE SCALE GENOMIC DNA]</scope>
    <source>
        <strain evidence="10 11">P</strain>
    </source>
</reference>
<dbReference type="Gene3D" id="1.10.8.60">
    <property type="match status" value="1"/>
</dbReference>
<dbReference type="NCBIfam" id="TIGR01128">
    <property type="entry name" value="holA"/>
    <property type="match status" value="1"/>
</dbReference>
<dbReference type="Pfam" id="PF06144">
    <property type="entry name" value="DNA_pol3_delta"/>
    <property type="match status" value="1"/>
</dbReference>
<evidence type="ECO:0000259" key="9">
    <source>
        <dbReference type="Pfam" id="PF06144"/>
    </source>
</evidence>
<name>A0A5C1QBP1_9SPIO</name>
<dbReference type="InterPro" id="IPR010372">
    <property type="entry name" value="DNA_pol3_delta_N"/>
</dbReference>
<evidence type="ECO:0000256" key="3">
    <source>
        <dbReference type="ARBA" id="ARBA00022679"/>
    </source>
</evidence>
<gene>
    <name evidence="10" type="primary">holA</name>
    <name evidence="10" type="ORF">EW093_08860</name>
</gene>
<keyword evidence="11" id="KW-1185">Reference proteome</keyword>
<dbReference type="GO" id="GO:0006261">
    <property type="term" value="P:DNA-templated DNA replication"/>
    <property type="evidence" value="ECO:0007669"/>
    <property type="project" value="TreeGrafter"/>
</dbReference>
<dbReference type="EC" id="2.7.7.7" evidence="1"/>
<reference evidence="10 11" key="2">
    <citation type="submission" date="2019-09" db="EMBL/GenBank/DDBJ databases">
        <title>Complete Genome Sequence and Methylome Analysis of free living Spirochaetas.</title>
        <authorList>
            <person name="Leshcheva N."/>
            <person name="Mikheeva N."/>
        </authorList>
    </citation>
    <scope>NUCLEOTIDE SEQUENCE [LARGE SCALE GENOMIC DNA]</scope>
    <source>
        <strain evidence="10 11">P</strain>
    </source>
</reference>
<dbReference type="GO" id="GO:0003887">
    <property type="term" value="F:DNA-directed DNA polymerase activity"/>
    <property type="evidence" value="ECO:0007669"/>
    <property type="project" value="UniProtKB-KW"/>
</dbReference>
<accession>A0A5C1QBP1</accession>
<proteinExistence type="inferred from homology"/>
<dbReference type="GO" id="GO:0003677">
    <property type="term" value="F:DNA binding"/>
    <property type="evidence" value="ECO:0007669"/>
    <property type="project" value="InterPro"/>
</dbReference>
<keyword evidence="5" id="KW-0235">DNA replication</keyword>
<feature type="domain" description="DNA polymerase III delta N-terminal" evidence="9">
    <location>
        <begin position="6"/>
        <end position="112"/>
    </location>
</feature>
<dbReference type="InterPro" id="IPR008921">
    <property type="entry name" value="DNA_pol3_clamp-load_cplx_C"/>
</dbReference>
<evidence type="ECO:0000256" key="8">
    <source>
        <dbReference type="ARBA" id="ARBA00049244"/>
    </source>
</evidence>
<dbReference type="RefSeq" id="WP_149568048.1">
    <property type="nucleotide sequence ID" value="NZ_CP035807.1"/>
</dbReference>
<dbReference type="KEGG" id="sper:EW093_08860"/>
<dbReference type="InterPro" id="IPR027417">
    <property type="entry name" value="P-loop_NTPase"/>
</dbReference>